<sequence>MVSVGAAYTSTYAQTQQPNLSQTQAGYYRMQLGDVEITALSDGTLPIPALSLLTNTHPGEVEKRLGEAYQIASSVNTSINAYLLKSNARLMLVDAGTGELLGPTLNKLEASLKAAGVMPEQITDILVTHIHTDHTGGLMDGARMVFPHATLHMDRRERDYWLSPVNREQASAADKKYFDEALAKVKPYVDAEKVQIFDGTTQLFPGIRSIASPGHTPGHSFYEIQSKGDKLLFWGDLVHVADVQMPDPAVTIAFDVDPAKAAATRKAAFTDAVKGRYWVAGDHISFPGIGHLRQDGKGYRWVAIPYVNDYSKTADAK</sequence>
<dbReference type="AlphaFoldDB" id="A0A127PA72"/>
<comment type="similarity">
    <text evidence="1">Belongs to the metallo-beta-lactamase superfamily.</text>
</comment>
<keyword evidence="3 6" id="KW-0378">Hydrolase</keyword>
<keyword evidence="4" id="KW-0862">Zinc</keyword>
<organism evidence="6">
    <name type="scientific">Collimonas fungivorans</name>
    <dbReference type="NCBI Taxonomy" id="158899"/>
    <lineage>
        <taxon>Bacteria</taxon>
        <taxon>Pseudomonadati</taxon>
        <taxon>Pseudomonadota</taxon>
        <taxon>Betaproteobacteria</taxon>
        <taxon>Burkholderiales</taxon>
        <taxon>Oxalobacteraceae</taxon>
        <taxon>Collimonas</taxon>
    </lineage>
</organism>
<dbReference type="PATRIC" id="fig|158899.10.peg.1851"/>
<accession>A0A127PA72</accession>
<evidence type="ECO:0000256" key="2">
    <source>
        <dbReference type="ARBA" id="ARBA00022723"/>
    </source>
</evidence>
<evidence type="ECO:0000256" key="1">
    <source>
        <dbReference type="ARBA" id="ARBA00007749"/>
    </source>
</evidence>
<dbReference type="SMART" id="SM00849">
    <property type="entry name" value="Lactamase_B"/>
    <property type="match status" value="1"/>
</dbReference>
<reference evidence="6 7" key="1">
    <citation type="submission" date="2015-11" db="EMBL/GenBank/DDBJ databases">
        <title>Exploring the genomic traits of fungus-feeding bacterial genus Collimonas.</title>
        <authorList>
            <person name="Song C."/>
            <person name="Schmidt R."/>
            <person name="de Jager V."/>
            <person name="Krzyzanowska D."/>
            <person name="Jongedijk E."/>
            <person name="Cankar K."/>
            <person name="Beekwilder J."/>
            <person name="van Veen A."/>
            <person name="de Boer W."/>
            <person name="van Veen J.A."/>
            <person name="Garbeva P."/>
        </authorList>
    </citation>
    <scope>NUCLEOTIDE SEQUENCE [LARGE SCALE GENOMIC DNA]</scope>
    <source>
        <strain evidence="6 7">Ter6</strain>
    </source>
</reference>
<dbReference type="InterPro" id="IPR036866">
    <property type="entry name" value="RibonucZ/Hydroxyglut_hydro"/>
</dbReference>
<proteinExistence type="inferred from homology"/>
<evidence type="ECO:0000256" key="3">
    <source>
        <dbReference type="ARBA" id="ARBA00022801"/>
    </source>
</evidence>
<dbReference type="CDD" id="cd07720">
    <property type="entry name" value="OPHC2-like_MBL-fold"/>
    <property type="match status" value="1"/>
</dbReference>
<dbReference type="GO" id="GO:0046872">
    <property type="term" value="F:metal ion binding"/>
    <property type="evidence" value="ECO:0007669"/>
    <property type="project" value="UniProtKB-KW"/>
</dbReference>
<dbReference type="Proteomes" id="UP000072421">
    <property type="component" value="Chromosome"/>
</dbReference>
<dbReference type="PANTHER" id="PTHR42978">
    <property type="entry name" value="QUORUM-QUENCHING LACTONASE YTNP-RELATED-RELATED"/>
    <property type="match status" value="1"/>
</dbReference>
<dbReference type="PANTHER" id="PTHR42978:SF6">
    <property type="entry name" value="QUORUM-QUENCHING LACTONASE YTNP-RELATED"/>
    <property type="match status" value="1"/>
</dbReference>
<feature type="domain" description="Metallo-beta-lactamase" evidence="5">
    <location>
        <begin position="78"/>
        <end position="283"/>
    </location>
</feature>
<name>A0A127PA72_9BURK</name>
<evidence type="ECO:0000313" key="7">
    <source>
        <dbReference type="Proteomes" id="UP000072421"/>
    </source>
</evidence>
<dbReference type="EMBL" id="CP013232">
    <property type="protein sequence ID" value="AMO94544.1"/>
    <property type="molecule type" value="Genomic_DNA"/>
</dbReference>
<protein>
    <submittedName>
        <fullName evidence="6">Methyl parathion hydrolase</fullName>
    </submittedName>
</protein>
<dbReference type="InterPro" id="IPR001279">
    <property type="entry name" value="Metallo-B-lactamas"/>
</dbReference>
<keyword evidence="2" id="KW-0479">Metal-binding</keyword>
<gene>
    <name evidence="6" type="primary">mpd</name>
    <name evidence="6" type="ORF">CFter6_1847</name>
</gene>
<dbReference type="GO" id="GO:0016787">
    <property type="term" value="F:hydrolase activity"/>
    <property type="evidence" value="ECO:0007669"/>
    <property type="project" value="UniProtKB-KW"/>
</dbReference>
<evidence type="ECO:0000256" key="4">
    <source>
        <dbReference type="ARBA" id="ARBA00022833"/>
    </source>
</evidence>
<dbReference type="SUPFAM" id="SSF56281">
    <property type="entry name" value="Metallo-hydrolase/oxidoreductase"/>
    <property type="match status" value="1"/>
</dbReference>
<dbReference type="Gene3D" id="3.60.15.10">
    <property type="entry name" value="Ribonuclease Z/Hydroxyacylglutathione hydrolase-like"/>
    <property type="match status" value="1"/>
</dbReference>
<evidence type="ECO:0000313" key="6">
    <source>
        <dbReference type="EMBL" id="AMO94544.1"/>
    </source>
</evidence>
<evidence type="ECO:0000259" key="5">
    <source>
        <dbReference type="SMART" id="SM00849"/>
    </source>
</evidence>
<dbReference type="Pfam" id="PF00753">
    <property type="entry name" value="Lactamase_B"/>
    <property type="match status" value="1"/>
</dbReference>
<dbReference type="InterPro" id="IPR051013">
    <property type="entry name" value="MBL_superfamily_lactonases"/>
</dbReference>